<keyword evidence="2" id="KW-1185">Reference proteome</keyword>
<dbReference type="WBParaSite" id="SPAL_0001030250.1">
    <property type="protein sequence ID" value="SPAL_0001030250.1"/>
    <property type="gene ID" value="SPAL_0001030250"/>
</dbReference>
<reference evidence="3" key="1">
    <citation type="submission" date="2017-02" db="UniProtKB">
        <authorList>
            <consortium name="WormBaseParasite"/>
        </authorList>
    </citation>
    <scope>IDENTIFICATION</scope>
</reference>
<evidence type="ECO:0000256" key="1">
    <source>
        <dbReference type="SAM" id="Phobius"/>
    </source>
</evidence>
<proteinExistence type="predicted"/>
<protein>
    <submittedName>
        <fullName evidence="3">NADH dehydrogenase subunit 4L</fullName>
    </submittedName>
</protein>
<organism evidence="2 3">
    <name type="scientific">Strongyloides papillosus</name>
    <name type="common">Intestinal threadworm</name>
    <dbReference type="NCBI Taxonomy" id="174720"/>
    <lineage>
        <taxon>Eukaryota</taxon>
        <taxon>Metazoa</taxon>
        <taxon>Ecdysozoa</taxon>
        <taxon>Nematoda</taxon>
        <taxon>Chromadorea</taxon>
        <taxon>Rhabditida</taxon>
        <taxon>Tylenchina</taxon>
        <taxon>Panagrolaimomorpha</taxon>
        <taxon>Strongyloidoidea</taxon>
        <taxon>Strongyloididae</taxon>
        <taxon>Strongyloides</taxon>
    </lineage>
</organism>
<evidence type="ECO:0000313" key="3">
    <source>
        <dbReference type="WBParaSite" id="SPAL_0001030250.1"/>
    </source>
</evidence>
<keyword evidence="1" id="KW-0472">Membrane</keyword>
<keyword evidence="1" id="KW-1133">Transmembrane helix</keyword>
<name>A0A0N5BWW4_STREA</name>
<sequence>MYFVTILKLYLFCLFGFFFIKLLIELTSFFHVKNLINLIFTTTVLYTCGLNILLYYSTLIFLVQTIGNILKIY</sequence>
<keyword evidence="1" id="KW-0812">Transmembrane</keyword>
<dbReference type="Proteomes" id="UP000046392">
    <property type="component" value="Unplaced"/>
</dbReference>
<dbReference type="AlphaFoldDB" id="A0A0N5BWW4"/>
<feature type="transmembrane region" description="Helical" evidence="1">
    <location>
        <begin position="6"/>
        <end position="24"/>
    </location>
</feature>
<accession>A0A0N5BWW4</accession>
<feature type="transmembrane region" description="Helical" evidence="1">
    <location>
        <begin position="36"/>
        <end position="56"/>
    </location>
</feature>
<evidence type="ECO:0000313" key="2">
    <source>
        <dbReference type="Proteomes" id="UP000046392"/>
    </source>
</evidence>